<evidence type="ECO:0000256" key="3">
    <source>
        <dbReference type="ARBA" id="ARBA00039628"/>
    </source>
</evidence>
<evidence type="ECO:0000313" key="6">
    <source>
        <dbReference type="EMBL" id="KAK9400088.1"/>
    </source>
</evidence>
<keyword evidence="7" id="KW-1185">Reference proteome</keyword>
<reference evidence="6 7" key="1">
    <citation type="journal article" date="2024" name="Proc. Natl. Acad. Sci. U.S.A.">
        <title>The genetic regulatory architecture and epigenomic basis for age-related changes in rattlesnake venom.</title>
        <authorList>
            <person name="Hogan M.P."/>
            <person name="Holding M.L."/>
            <person name="Nystrom G.S."/>
            <person name="Colston T.J."/>
            <person name="Bartlett D.A."/>
            <person name="Mason A.J."/>
            <person name="Ellsworth S.A."/>
            <person name="Rautsaw R.M."/>
            <person name="Lawrence K.C."/>
            <person name="Strickland J.L."/>
            <person name="He B."/>
            <person name="Fraser P."/>
            <person name="Margres M.J."/>
            <person name="Gilbert D.M."/>
            <person name="Gibbs H.L."/>
            <person name="Parkinson C.L."/>
            <person name="Rokyta D.R."/>
        </authorList>
    </citation>
    <scope>NUCLEOTIDE SEQUENCE [LARGE SCALE GENOMIC DNA]</scope>
    <source>
        <strain evidence="6">DRR0105</strain>
    </source>
</reference>
<dbReference type="Proteomes" id="UP001474421">
    <property type="component" value="Unassembled WGS sequence"/>
</dbReference>
<gene>
    <name evidence="6" type="ORF">NXF25_013107</name>
</gene>
<dbReference type="Pfam" id="PF13516">
    <property type="entry name" value="LRR_6"/>
    <property type="match status" value="1"/>
</dbReference>
<dbReference type="InterPro" id="IPR057207">
    <property type="entry name" value="FBXL15_LRR"/>
</dbReference>
<dbReference type="SMART" id="SM00367">
    <property type="entry name" value="LRR_CC"/>
    <property type="match status" value="6"/>
</dbReference>
<evidence type="ECO:0000256" key="2">
    <source>
        <dbReference type="ARBA" id="ARBA00038581"/>
    </source>
</evidence>
<dbReference type="FunFam" id="3.80.10.10:FF:000178">
    <property type="entry name" value="protein AMN1 homolog isoform X1"/>
    <property type="match status" value="1"/>
</dbReference>
<feature type="domain" description="F-box/LRR-repeat protein 15-like leucin rich repeat" evidence="5">
    <location>
        <begin position="187"/>
        <end position="328"/>
    </location>
</feature>
<dbReference type="InterPro" id="IPR006553">
    <property type="entry name" value="Leu-rich_rpt_Cys-con_subtyp"/>
</dbReference>
<comment type="subunit">
    <text evidence="2">Interacts with TASOR.</text>
</comment>
<dbReference type="InterPro" id="IPR032675">
    <property type="entry name" value="LRR_dom_sf"/>
</dbReference>
<evidence type="ECO:0000259" key="5">
    <source>
        <dbReference type="Pfam" id="PF25372"/>
    </source>
</evidence>
<evidence type="ECO:0000313" key="7">
    <source>
        <dbReference type="Proteomes" id="UP001474421"/>
    </source>
</evidence>
<organism evidence="6 7">
    <name type="scientific">Crotalus adamanteus</name>
    <name type="common">Eastern diamondback rattlesnake</name>
    <dbReference type="NCBI Taxonomy" id="8729"/>
    <lineage>
        <taxon>Eukaryota</taxon>
        <taxon>Metazoa</taxon>
        <taxon>Chordata</taxon>
        <taxon>Craniata</taxon>
        <taxon>Vertebrata</taxon>
        <taxon>Euteleostomi</taxon>
        <taxon>Lepidosauria</taxon>
        <taxon>Squamata</taxon>
        <taxon>Bifurcata</taxon>
        <taxon>Unidentata</taxon>
        <taxon>Episquamata</taxon>
        <taxon>Toxicofera</taxon>
        <taxon>Serpentes</taxon>
        <taxon>Colubroidea</taxon>
        <taxon>Viperidae</taxon>
        <taxon>Crotalinae</taxon>
        <taxon>Crotalus</taxon>
    </lineage>
</organism>
<dbReference type="GO" id="GO:0031146">
    <property type="term" value="P:SCF-dependent proteasomal ubiquitin-dependent protein catabolic process"/>
    <property type="evidence" value="ECO:0007669"/>
    <property type="project" value="TreeGrafter"/>
</dbReference>
<dbReference type="Gene3D" id="3.80.10.10">
    <property type="entry name" value="Ribonuclease Inhibitor"/>
    <property type="match status" value="1"/>
</dbReference>
<dbReference type="Pfam" id="PF25372">
    <property type="entry name" value="DUF7885"/>
    <property type="match status" value="1"/>
</dbReference>
<dbReference type="SUPFAM" id="SSF52047">
    <property type="entry name" value="RNI-like"/>
    <property type="match status" value="1"/>
</dbReference>
<dbReference type="InterPro" id="IPR001611">
    <property type="entry name" value="Leu-rich_rpt"/>
</dbReference>
<comment type="similarity">
    <text evidence="1">Belongs to the AMN1 family.</text>
</comment>
<feature type="region of interest" description="Disordered" evidence="4">
    <location>
        <begin position="39"/>
        <end position="83"/>
    </location>
</feature>
<dbReference type="PANTHER" id="PTHR13318">
    <property type="entry name" value="PARTNER OF PAIRED, ISOFORM B-RELATED"/>
    <property type="match status" value="1"/>
</dbReference>
<dbReference type="PANTHER" id="PTHR13318:SF254">
    <property type="entry name" value="PROTEIN AMN1 HOMOLOG"/>
    <property type="match status" value="1"/>
</dbReference>
<sequence length="344" mass="37559">MHHTYTRCDLIRRTWAAGVNGNRKQQASRARVLRDSVLLGRSENSGAPSRSPAGELRSHGRAGGGGGSPACEEKEASDPGSAMSYRYGGGGTVQSLLELCLHCLTRNISKYAADIKSLPPNIKDKLIKSLSIQGWITDTNISMVLHPAVEALDLRDCDISDHALQQLCNCRHLKKINVNVWKNNRLTITSEGVAALALSCPYLQEASFKRCSNLTDSGIRALALNCPLLQIVNIGGCSNITDTSLQALGQNCRSLHSVDFSSTQVTDDGVMALVRGMCSNNLKEIHMERCVNLTDTAVEAVLTYCPMIYILLFHGCPLVTDRSREALEQLVGPKKFKQVSWTVY</sequence>
<accession>A0AAW1BDL5</accession>
<evidence type="ECO:0000256" key="4">
    <source>
        <dbReference type="SAM" id="MobiDB-lite"/>
    </source>
</evidence>
<evidence type="ECO:0000256" key="1">
    <source>
        <dbReference type="ARBA" id="ARBA00038257"/>
    </source>
</evidence>
<protein>
    <recommendedName>
        <fullName evidence="3">Protein AMN1 homolog</fullName>
    </recommendedName>
</protein>
<comment type="caution">
    <text evidence="6">The sequence shown here is derived from an EMBL/GenBank/DDBJ whole genome shotgun (WGS) entry which is preliminary data.</text>
</comment>
<name>A0AAW1BDL5_CROAD</name>
<dbReference type="EMBL" id="JAOTOJ010000006">
    <property type="protein sequence ID" value="KAK9400088.1"/>
    <property type="molecule type" value="Genomic_DNA"/>
</dbReference>
<proteinExistence type="inferred from homology"/>
<dbReference type="GO" id="GO:0019005">
    <property type="term" value="C:SCF ubiquitin ligase complex"/>
    <property type="evidence" value="ECO:0007669"/>
    <property type="project" value="TreeGrafter"/>
</dbReference>
<dbReference type="AlphaFoldDB" id="A0AAW1BDL5"/>